<comment type="caution">
    <text evidence="2">The sequence shown here is derived from an EMBL/GenBank/DDBJ whole genome shotgun (WGS) entry which is preliminary data.</text>
</comment>
<dbReference type="Proteomes" id="UP001149163">
    <property type="component" value="Unassembled WGS sequence"/>
</dbReference>
<evidence type="ECO:0000256" key="1">
    <source>
        <dbReference type="SAM" id="Phobius"/>
    </source>
</evidence>
<keyword evidence="1" id="KW-0812">Transmembrane</keyword>
<keyword evidence="1" id="KW-0472">Membrane</keyword>
<evidence type="ECO:0000313" key="2">
    <source>
        <dbReference type="EMBL" id="KAJ5159694.1"/>
    </source>
</evidence>
<name>A0A9W9LJE4_9EURO</name>
<keyword evidence="3" id="KW-1185">Reference proteome</keyword>
<keyword evidence="1" id="KW-1133">Transmembrane helix</keyword>
<sequence length="125" mass="13415">MTQYPEYTPASSGRELGIMFAFIGACLVTMGIYSFIWRGVQRRAHAEDLGRRKALKNGSSMPGTLAAADGLHLGNTTTVAAGPGAERMHEKMMDRYAVAGDRAELAVHGMARGERAKFGGRGDLL</sequence>
<dbReference type="RefSeq" id="XP_056541252.1">
    <property type="nucleotide sequence ID" value="XM_056688823.1"/>
</dbReference>
<organism evidence="2 3">
    <name type="scientific">Penicillium canariense</name>
    <dbReference type="NCBI Taxonomy" id="189055"/>
    <lineage>
        <taxon>Eukaryota</taxon>
        <taxon>Fungi</taxon>
        <taxon>Dikarya</taxon>
        <taxon>Ascomycota</taxon>
        <taxon>Pezizomycotina</taxon>
        <taxon>Eurotiomycetes</taxon>
        <taxon>Eurotiomycetidae</taxon>
        <taxon>Eurotiales</taxon>
        <taxon>Aspergillaceae</taxon>
        <taxon>Penicillium</taxon>
    </lineage>
</organism>
<reference evidence="2" key="2">
    <citation type="journal article" date="2023" name="IMA Fungus">
        <title>Comparative genomic study of the Penicillium genus elucidates a diverse pangenome and 15 lateral gene transfer events.</title>
        <authorList>
            <person name="Petersen C."/>
            <person name="Sorensen T."/>
            <person name="Nielsen M.R."/>
            <person name="Sondergaard T.E."/>
            <person name="Sorensen J.L."/>
            <person name="Fitzpatrick D.A."/>
            <person name="Frisvad J.C."/>
            <person name="Nielsen K.L."/>
        </authorList>
    </citation>
    <scope>NUCLEOTIDE SEQUENCE</scope>
    <source>
        <strain evidence="2">IBT 26290</strain>
    </source>
</reference>
<reference evidence="2" key="1">
    <citation type="submission" date="2022-11" db="EMBL/GenBank/DDBJ databases">
        <authorList>
            <person name="Petersen C."/>
        </authorList>
    </citation>
    <scope>NUCLEOTIDE SEQUENCE</scope>
    <source>
        <strain evidence="2">IBT 26290</strain>
    </source>
</reference>
<protein>
    <submittedName>
        <fullName evidence="2">Uncharacterized protein</fullName>
    </submittedName>
</protein>
<dbReference type="GeneID" id="81427999"/>
<dbReference type="OrthoDB" id="3436553at2759"/>
<proteinExistence type="predicted"/>
<evidence type="ECO:0000313" key="3">
    <source>
        <dbReference type="Proteomes" id="UP001149163"/>
    </source>
</evidence>
<gene>
    <name evidence="2" type="ORF">N7482_006698</name>
</gene>
<dbReference type="AlphaFoldDB" id="A0A9W9LJE4"/>
<accession>A0A9W9LJE4</accession>
<feature type="transmembrane region" description="Helical" evidence="1">
    <location>
        <begin position="16"/>
        <end position="36"/>
    </location>
</feature>
<dbReference type="EMBL" id="JAPQKN010000004">
    <property type="protein sequence ID" value="KAJ5159694.1"/>
    <property type="molecule type" value="Genomic_DNA"/>
</dbReference>